<reference evidence="2 3" key="1">
    <citation type="submission" date="2021-05" db="EMBL/GenBank/DDBJ databases">
        <title>Novel species in genus Cellulomonas.</title>
        <authorList>
            <person name="Zhang G."/>
        </authorList>
    </citation>
    <scope>NUCLEOTIDE SEQUENCE [LARGE SCALE GENOMIC DNA]</scope>
    <source>
        <strain evidence="3">zg-ZUI222</strain>
    </source>
</reference>
<evidence type="ECO:0000256" key="1">
    <source>
        <dbReference type="SAM" id="MobiDB-lite"/>
    </source>
</evidence>
<keyword evidence="3" id="KW-1185">Reference proteome</keyword>
<feature type="region of interest" description="Disordered" evidence="1">
    <location>
        <begin position="57"/>
        <end position="84"/>
    </location>
</feature>
<protein>
    <submittedName>
        <fullName evidence="2">Uncharacterized protein</fullName>
    </submittedName>
</protein>
<feature type="compositionally biased region" description="Low complexity" evidence="1">
    <location>
        <begin position="11"/>
        <end position="26"/>
    </location>
</feature>
<dbReference type="EMBL" id="CP074405">
    <property type="protein sequence ID" value="QVI62987.1"/>
    <property type="molecule type" value="Genomic_DNA"/>
</dbReference>
<dbReference type="Proteomes" id="UP000677804">
    <property type="component" value="Chromosome"/>
</dbReference>
<evidence type="ECO:0000313" key="2">
    <source>
        <dbReference type="EMBL" id="QVI62987.1"/>
    </source>
</evidence>
<accession>A0ABX8DAB5</accession>
<evidence type="ECO:0000313" key="3">
    <source>
        <dbReference type="Proteomes" id="UP000677804"/>
    </source>
</evidence>
<name>A0ABX8DAB5_9CELL</name>
<organism evidence="2 3">
    <name type="scientific">Cellulomonas wangleii</name>
    <dbReference type="NCBI Taxonomy" id="2816956"/>
    <lineage>
        <taxon>Bacteria</taxon>
        <taxon>Bacillati</taxon>
        <taxon>Actinomycetota</taxon>
        <taxon>Actinomycetes</taxon>
        <taxon>Micrococcales</taxon>
        <taxon>Cellulomonadaceae</taxon>
        <taxon>Cellulomonas</taxon>
    </lineage>
</organism>
<proteinExistence type="predicted"/>
<dbReference type="RefSeq" id="WP_207340462.1">
    <property type="nucleotide sequence ID" value="NZ_CP074405.1"/>
</dbReference>
<gene>
    <name evidence="2" type="ORF">KG103_03425</name>
</gene>
<feature type="region of interest" description="Disordered" evidence="1">
    <location>
        <begin position="1"/>
        <end position="34"/>
    </location>
</feature>
<sequence length="84" mass="8854">MTVPPTDSERAPALGAPPAAGPVGLPRRPRTLPVRQRNRVSLDTLEATFAGLQQIDDTARPAAPRTPPPDLWPPVTGAQSRVTG</sequence>